<evidence type="ECO:0000313" key="1">
    <source>
        <dbReference type="EMBL" id="KAK7303092.1"/>
    </source>
</evidence>
<organism evidence="1 2">
    <name type="scientific">Clitoria ternatea</name>
    <name type="common">Butterfly pea</name>
    <dbReference type="NCBI Taxonomy" id="43366"/>
    <lineage>
        <taxon>Eukaryota</taxon>
        <taxon>Viridiplantae</taxon>
        <taxon>Streptophyta</taxon>
        <taxon>Embryophyta</taxon>
        <taxon>Tracheophyta</taxon>
        <taxon>Spermatophyta</taxon>
        <taxon>Magnoliopsida</taxon>
        <taxon>eudicotyledons</taxon>
        <taxon>Gunneridae</taxon>
        <taxon>Pentapetalae</taxon>
        <taxon>rosids</taxon>
        <taxon>fabids</taxon>
        <taxon>Fabales</taxon>
        <taxon>Fabaceae</taxon>
        <taxon>Papilionoideae</taxon>
        <taxon>50 kb inversion clade</taxon>
        <taxon>NPAAA clade</taxon>
        <taxon>indigoferoid/millettioid clade</taxon>
        <taxon>Phaseoleae</taxon>
        <taxon>Clitoria</taxon>
    </lineage>
</organism>
<gene>
    <name evidence="1" type="ORF">RJT34_13991</name>
</gene>
<dbReference type="EMBL" id="JAYKXN010000003">
    <property type="protein sequence ID" value="KAK7303092.1"/>
    <property type="molecule type" value="Genomic_DNA"/>
</dbReference>
<dbReference type="AlphaFoldDB" id="A0AAN9PMR6"/>
<name>A0AAN9PMR6_CLITE</name>
<sequence length="198" mass="22692">MVTPRVPSKTKGKQAMNLVLSDTRFCNPSVQPRFRYDKNFNPNSEVLYGLYQTIERVVLDKRKRFIIDQQLQKFKGAKGLFGMSMLIYGRVLEEIAKSCEKLAMRILSVMYIHECFGLDKETPSKKMNRGLRSLNTKEKSIIGDSEEIEVLEIKKKGKENMKMKTRRSNQAERDNAAIGIMCSAVQCRLGSERNELGS</sequence>
<reference evidence="1 2" key="1">
    <citation type="submission" date="2024-01" db="EMBL/GenBank/DDBJ databases">
        <title>The genomes of 5 underutilized Papilionoideae crops provide insights into root nodulation and disease resistance.</title>
        <authorList>
            <person name="Yuan L."/>
        </authorList>
    </citation>
    <scope>NUCLEOTIDE SEQUENCE [LARGE SCALE GENOMIC DNA]</scope>
    <source>
        <strain evidence="1">LY-2023</strain>
        <tissue evidence="1">Leaf</tissue>
    </source>
</reference>
<evidence type="ECO:0000313" key="2">
    <source>
        <dbReference type="Proteomes" id="UP001359559"/>
    </source>
</evidence>
<accession>A0AAN9PMR6</accession>
<protein>
    <submittedName>
        <fullName evidence="1">Uncharacterized protein</fullName>
    </submittedName>
</protein>
<dbReference type="Proteomes" id="UP001359559">
    <property type="component" value="Unassembled WGS sequence"/>
</dbReference>
<comment type="caution">
    <text evidence="1">The sequence shown here is derived from an EMBL/GenBank/DDBJ whole genome shotgun (WGS) entry which is preliminary data.</text>
</comment>
<keyword evidence="2" id="KW-1185">Reference proteome</keyword>
<proteinExistence type="predicted"/>